<comment type="subcellular location">
    <subcellularLocation>
        <location evidence="1">Cell membrane</location>
        <topology evidence="1">Multi-pass membrane protein</topology>
    </subcellularLocation>
</comment>
<name>A0A940DLZ4_9BACT</name>
<dbReference type="Proteomes" id="UP000771749">
    <property type="component" value="Unassembled WGS sequence"/>
</dbReference>
<evidence type="ECO:0000256" key="1">
    <source>
        <dbReference type="ARBA" id="ARBA00004651"/>
    </source>
</evidence>
<organism evidence="7 8">
    <name type="scientific">Candidatus Cryptobacteroides gallistercoris</name>
    <dbReference type="NCBI Taxonomy" id="2840765"/>
    <lineage>
        <taxon>Bacteria</taxon>
        <taxon>Pseudomonadati</taxon>
        <taxon>Bacteroidota</taxon>
        <taxon>Bacteroidia</taxon>
        <taxon>Bacteroidales</taxon>
        <taxon>Candidatus Cryptobacteroides</taxon>
    </lineage>
</organism>
<keyword evidence="2" id="KW-1003">Cell membrane</keyword>
<feature type="transmembrane region" description="Helical" evidence="6">
    <location>
        <begin position="423"/>
        <end position="447"/>
    </location>
</feature>
<comment type="caution">
    <text evidence="7">The sequence shown here is derived from an EMBL/GenBank/DDBJ whole genome shotgun (WGS) entry which is preliminary data.</text>
</comment>
<dbReference type="EMBL" id="JADIMJ010000014">
    <property type="protein sequence ID" value="MBO8453224.1"/>
    <property type="molecule type" value="Genomic_DNA"/>
</dbReference>
<dbReference type="PANTHER" id="PTHR30250:SF26">
    <property type="entry name" value="PSMA PROTEIN"/>
    <property type="match status" value="1"/>
</dbReference>
<reference evidence="7" key="1">
    <citation type="submission" date="2020-10" db="EMBL/GenBank/DDBJ databases">
        <authorList>
            <person name="Gilroy R."/>
        </authorList>
    </citation>
    <scope>NUCLEOTIDE SEQUENCE</scope>
    <source>
        <strain evidence="7">F1-3629</strain>
    </source>
</reference>
<evidence type="ECO:0000313" key="7">
    <source>
        <dbReference type="EMBL" id="MBO8453224.1"/>
    </source>
</evidence>
<dbReference type="InterPro" id="IPR050833">
    <property type="entry name" value="Poly_Biosynth_Transport"/>
</dbReference>
<evidence type="ECO:0000256" key="6">
    <source>
        <dbReference type="SAM" id="Phobius"/>
    </source>
</evidence>
<proteinExistence type="predicted"/>
<gene>
    <name evidence="7" type="ORF">IAC07_00695</name>
</gene>
<evidence type="ECO:0000256" key="2">
    <source>
        <dbReference type="ARBA" id="ARBA00022475"/>
    </source>
</evidence>
<feature type="transmembrane region" description="Helical" evidence="6">
    <location>
        <begin position="301"/>
        <end position="321"/>
    </location>
</feature>
<feature type="transmembrane region" description="Helical" evidence="6">
    <location>
        <begin position="453"/>
        <end position="475"/>
    </location>
</feature>
<dbReference type="AlphaFoldDB" id="A0A940DLZ4"/>
<feature type="transmembrane region" description="Helical" evidence="6">
    <location>
        <begin position="394"/>
        <end position="411"/>
    </location>
</feature>
<reference evidence="7" key="2">
    <citation type="journal article" date="2021" name="PeerJ">
        <title>Extensive microbial diversity within the chicken gut microbiome revealed by metagenomics and culture.</title>
        <authorList>
            <person name="Gilroy R."/>
            <person name="Ravi A."/>
            <person name="Getino M."/>
            <person name="Pursley I."/>
            <person name="Horton D.L."/>
            <person name="Alikhan N.F."/>
            <person name="Baker D."/>
            <person name="Gharbi K."/>
            <person name="Hall N."/>
            <person name="Watson M."/>
            <person name="Adriaenssens E.M."/>
            <person name="Foster-Nyarko E."/>
            <person name="Jarju S."/>
            <person name="Secka A."/>
            <person name="Antonio M."/>
            <person name="Oren A."/>
            <person name="Chaudhuri R.R."/>
            <person name="La Ragione R."/>
            <person name="Hildebrand F."/>
            <person name="Pallen M.J."/>
        </authorList>
    </citation>
    <scope>NUCLEOTIDE SEQUENCE</scope>
    <source>
        <strain evidence="7">F1-3629</strain>
    </source>
</reference>
<feature type="transmembrane region" description="Helical" evidence="6">
    <location>
        <begin position="34"/>
        <end position="56"/>
    </location>
</feature>
<keyword evidence="3 6" id="KW-0812">Transmembrane</keyword>
<feature type="transmembrane region" description="Helical" evidence="6">
    <location>
        <begin position="145"/>
        <end position="165"/>
    </location>
</feature>
<feature type="transmembrane region" description="Helical" evidence="6">
    <location>
        <begin position="77"/>
        <end position="99"/>
    </location>
</feature>
<protein>
    <submittedName>
        <fullName evidence="7">Lipopolysaccharide biosynthesis protein</fullName>
    </submittedName>
</protein>
<feature type="transmembrane region" description="Helical" evidence="6">
    <location>
        <begin position="177"/>
        <end position="196"/>
    </location>
</feature>
<accession>A0A940DLZ4</accession>
<feature type="transmembrane region" description="Helical" evidence="6">
    <location>
        <begin position="333"/>
        <end position="353"/>
    </location>
</feature>
<evidence type="ECO:0000256" key="4">
    <source>
        <dbReference type="ARBA" id="ARBA00022989"/>
    </source>
</evidence>
<keyword evidence="5 6" id="KW-0472">Membrane</keyword>
<evidence type="ECO:0000313" key="8">
    <source>
        <dbReference type="Proteomes" id="UP000771749"/>
    </source>
</evidence>
<feature type="transmembrane region" description="Helical" evidence="6">
    <location>
        <begin position="111"/>
        <end position="133"/>
    </location>
</feature>
<sequence length="497" mass="55599">MLYVRLLFGMLVSLYTSRLVLNTLGVDDYGINNVVGGLVTMFSLISNSLSSAVSRFMTYELGRDDMVRLKRVFTASLTIHVLLALTVVLLAETVGLWFLNTHMTIPAERLGAAHVVFHSTVAGFALTLICVPYGAVITSHERMGIFALFGITDTILRLLVVLFLAFAPMEFDKLKVYSLLILSVVFIMQSASVVFCRTHYEEARFRITFDRNYLKSIGSFAGWSFLGNSAWIINTQGLNILMNIFFGVAVNAARGIAAQVEGVVTAFVNNFMTALNPQIIKSYAAQDLDYMHSLVCRGAKFSYFMMFFFVVPLALEARQVLSIWLGTVPEHAVSFLRLTLLSSLTTVIANSLVTAQLATGNIKKYQITVSFFGLWVFPLSYVAYKAGLPPEASYIIYFIIYFGLIFVRIYLVKDMIMMPAKLYFKDVLLPVAIVSACSVIAPVLVYFSMQETFLRLVTVCAVSVVSSLVCMYICGLKKSERRFFREKIRSRLHLSVK</sequence>
<evidence type="ECO:0000256" key="5">
    <source>
        <dbReference type="ARBA" id="ARBA00023136"/>
    </source>
</evidence>
<dbReference type="PANTHER" id="PTHR30250">
    <property type="entry name" value="PST FAMILY PREDICTED COLANIC ACID TRANSPORTER"/>
    <property type="match status" value="1"/>
</dbReference>
<dbReference type="GO" id="GO:0005886">
    <property type="term" value="C:plasma membrane"/>
    <property type="evidence" value="ECO:0007669"/>
    <property type="project" value="UniProtKB-SubCell"/>
</dbReference>
<evidence type="ECO:0000256" key="3">
    <source>
        <dbReference type="ARBA" id="ARBA00022692"/>
    </source>
</evidence>
<keyword evidence="4 6" id="KW-1133">Transmembrane helix</keyword>
<feature type="transmembrane region" description="Helical" evidence="6">
    <location>
        <begin position="365"/>
        <end position="382"/>
    </location>
</feature>